<dbReference type="EMBL" id="GDHF01016085">
    <property type="protein sequence ID" value="JAI36229.1"/>
    <property type="molecule type" value="Transcribed_RNA"/>
</dbReference>
<feature type="domain" description="HTH CENPB-type" evidence="3">
    <location>
        <begin position="19"/>
        <end position="90"/>
    </location>
</feature>
<dbReference type="GO" id="GO:0003677">
    <property type="term" value="F:DNA binding"/>
    <property type="evidence" value="ECO:0007669"/>
    <property type="project" value="UniProtKB-KW"/>
</dbReference>
<reference evidence="5" key="1">
    <citation type="submission" date="2015-06" db="EMBL/GenBank/DDBJ databases">
        <authorList>
            <person name="Hoefler B.C."/>
            <person name="Straight P.D."/>
        </authorList>
    </citation>
    <scope>NUCLEOTIDE SEQUENCE</scope>
</reference>
<dbReference type="AlphaFoldDB" id="A0A0K8VBB7"/>
<dbReference type="Gene3D" id="1.10.10.60">
    <property type="entry name" value="Homeodomain-like"/>
    <property type="match status" value="1"/>
</dbReference>
<evidence type="ECO:0000256" key="2">
    <source>
        <dbReference type="ARBA" id="ARBA00023125"/>
    </source>
</evidence>
<evidence type="ECO:0000313" key="5">
    <source>
        <dbReference type="EMBL" id="JAI36229.1"/>
    </source>
</evidence>
<dbReference type="InterPro" id="IPR050863">
    <property type="entry name" value="CenT-Element_Derived"/>
</dbReference>
<protein>
    <submittedName>
        <fullName evidence="5">Tigger transposable element-derived protein 4</fullName>
    </submittedName>
</protein>
<evidence type="ECO:0000313" key="4">
    <source>
        <dbReference type="EMBL" id="JAI19608.1"/>
    </source>
</evidence>
<dbReference type="InterPro" id="IPR009057">
    <property type="entry name" value="Homeodomain-like_sf"/>
</dbReference>
<organism evidence="5">
    <name type="scientific">Bactrocera latifrons</name>
    <name type="common">Malaysian fruit fly</name>
    <name type="synonym">Chaetodacus latifrons</name>
    <dbReference type="NCBI Taxonomy" id="174628"/>
    <lineage>
        <taxon>Eukaryota</taxon>
        <taxon>Metazoa</taxon>
        <taxon>Ecdysozoa</taxon>
        <taxon>Arthropoda</taxon>
        <taxon>Hexapoda</taxon>
        <taxon>Insecta</taxon>
        <taxon>Pterygota</taxon>
        <taxon>Neoptera</taxon>
        <taxon>Endopterygota</taxon>
        <taxon>Diptera</taxon>
        <taxon>Brachycera</taxon>
        <taxon>Muscomorpha</taxon>
        <taxon>Tephritoidea</taxon>
        <taxon>Tephritidae</taxon>
        <taxon>Bactrocera</taxon>
        <taxon>Bactrocera</taxon>
    </lineage>
</organism>
<evidence type="ECO:0000313" key="6">
    <source>
        <dbReference type="EMBL" id="JAI36551.1"/>
    </source>
</evidence>
<dbReference type="PROSITE" id="PS51253">
    <property type="entry name" value="HTH_CENPB"/>
    <property type="match status" value="1"/>
</dbReference>
<accession>A0A0K8VBB7</accession>
<comment type="subcellular location">
    <subcellularLocation>
        <location evidence="1">Nucleus</location>
    </subcellularLocation>
</comment>
<keyword evidence="2" id="KW-0238">DNA-binding</keyword>
<gene>
    <name evidence="5" type="primary">Tigd4_7</name>
    <name evidence="6" type="synonym">Tigd4_0</name>
    <name evidence="4" type="synonym">Tigd4_16</name>
    <name evidence="4" type="ORF">c4_g2_i2</name>
    <name evidence="5" type="ORF">c4_g2_i3</name>
    <name evidence="6" type="ORF">c4_g2_i6</name>
</gene>
<name>A0A0K8VBB7_BACLA</name>
<dbReference type="PANTHER" id="PTHR19303:SF73">
    <property type="entry name" value="PROTEIN PDC2"/>
    <property type="match status" value="1"/>
</dbReference>
<evidence type="ECO:0000259" key="3">
    <source>
        <dbReference type="PROSITE" id="PS51253"/>
    </source>
</evidence>
<sequence length="126" mass="14573">MIFKNKIRIKQSFNSNVLKPKRLRKSQQENVDQALIQWFKSMRNKGIPVSGPMLQEKANGFAALFGILDFNCSASWISRFKVRDNIVAGKIVGESTSVDQNSTNWLISVWPNLRRKFSDNEIFNFF</sequence>
<dbReference type="PANTHER" id="PTHR19303">
    <property type="entry name" value="TRANSPOSON"/>
    <property type="match status" value="1"/>
</dbReference>
<dbReference type="EMBL" id="GDHF01015763">
    <property type="protein sequence ID" value="JAI36551.1"/>
    <property type="molecule type" value="Transcribed_RNA"/>
</dbReference>
<evidence type="ECO:0000256" key="1">
    <source>
        <dbReference type="ARBA" id="ARBA00004123"/>
    </source>
</evidence>
<dbReference type="SUPFAM" id="SSF46689">
    <property type="entry name" value="Homeodomain-like"/>
    <property type="match status" value="1"/>
</dbReference>
<dbReference type="Pfam" id="PF03221">
    <property type="entry name" value="HTH_Tnp_Tc5"/>
    <property type="match status" value="1"/>
</dbReference>
<dbReference type="SMART" id="SM00674">
    <property type="entry name" value="CENPB"/>
    <property type="match status" value="1"/>
</dbReference>
<dbReference type="GO" id="GO:0005634">
    <property type="term" value="C:nucleus"/>
    <property type="evidence" value="ECO:0007669"/>
    <property type="project" value="UniProtKB-SubCell"/>
</dbReference>
<dbReference type="EMBL" id="GDHF01032706">
    <property type="protein sequence ID" value="JAI19608.1"/>
    <property type="molecule type" value="Transcribed_RNA"/>
</dbReference>
<proteinExistence type="predicted"/>
<dbReference type="InterPro" id="IPR006600">
    <property type="entry name" value="HTH_CenpB_DNA-bd_dom"/>
</dbReference>